<evidence type="ECO:0000313" key="1">
    <source>
        <dbReference type="EMBL" id="MBB3051158.1"/>
    </source>
</evidence>
<evidence type="ECO:0000313" key="2">
    <source>
        <dbReference type="Proteomes" id="UP000550714"/>
    </source>
</evidence>
<dbReference type="RefSeq" id="WP_183652515.1">
    <property type="nucleotide sequence ID" value="NZ_JACHWU010000002.1"/>
</dbReference>
<proteinExistence type="predicted"/>
<organism evidence="1 2">
    <name type="scientific">Prauserella isguenensis</name>
    <dbReference type="NCBI Taxonomy" id="1470180"/>
    <lineage>
        <taxon>Bacteria</taxon>
        <taxon>Bacillati</taxon>
        <taxon>Actinomycetota</taxon>
        <taxon>Actinomycetes</taxon>
        <taxon>Pseudonocardiales</taxon>
        <taxon>Pseudonocardiaceae</taxon>
        <taxon>Prauserella</taxon>
    </lineage>
</organism>
<gene>
    <name evidence="1" type="ORF">FHS23_002181</name>
</gene>
<sequence length="289" mass="33119">MPKTKLPDHLSPAQVIDLQDELLSNADRLMNSSLLLLNKGDFGLARSVAILGMEESGKAIAIHQRRVSIAFSPEGDPFVNKRLQDIWSSHPEKLRLVHDFLAEEPYWYGVTPPDHELNEEYLGEIDQWSTKCNMLKQRGFYVDFNEQQGLLSPRDVDQEMLRDVISHVHQIGWQLRLGEDIEARKQERKSRDVPPASESQIKHVEKFLKTNGRESQVEKIIGQLRSGRPGIKLNNDAYRPHVRTPETHPLKHLGKPGYEAYTRELLMLAEDAGMDEEDLVDLVRPQHEG</sequence>
<protein>
    <submittedName>
        <fullName evidence="1">AbiV family abortive infection protein</fullName>
    </submittedName>
</protein>
<dbReference type="InterPro" id="IPR030987">
    <property type="entry name" value="AbiV"/>
</dbReference>
<dbReference type="AlphaFoldDB" id="A0A839S009"/>
<dbReference type="Pfam" id="PF18728">
    <property type="entry name" value="HEPN_AbiV"/>
    <property type="match status" value="1"/>
</dbReference>
<comment type="caution">
    <text evidence="1">The sequence shown here is derived from an EMBL/GenBank/DDBJ whole genome shotgun (WGS) entry which is preliminary data.</text>
</comment>
<accession>A0A839S009</accession>
<reference evidence="1 2" key="1">
    <citation type="submission" date="2020-08" db="EMBL/GenBank/DDBJ databases">
        <title>Genomic Encyclopedia of Type Strains, Phase III (KMG-III): the genomes of soil and plant-associated and newly described type strains.</title>
        <authorList>
            <person name="Whitman W."/>
        </authorList>
    </citation>
    <scope>NUCLEOTIDE SEQUENCE [LARGE SCALE GENOMIC DNA]</scope>
    <source>
        <strain evidence="1 2">CECT 8577</strain>
    </source>
</reference>
<name>A0A839S009_9PSEU</name>
<dbReference type="NCBIfam" id="TIGR04498">
    <property type="entry name" value="AbiV_defense"/>
    <property type="match status" value="1"/>
</dbReference>
<keyword evidence="2" id="KW-1185">Reference proteome</keyword>
<dbReference type="EMBL" id="JACHWU010000002">
    <property type="protein sequence ID" value="MBB3051158.1"/>
    <property type="molecule type" value="Genomic_DNA"/>
</dbReference>
<dbReference type="Proteomes" id="UP000550714">
    <property type="component" value="Unassembled WGS sequence"/>
</dbReference>